<dbReference type="Proteomes" id="UP000598120">
    <property type="component" value="Unassembled WGS sequence"/>
</dbReference>
<dbReference type="PROSITE" id="PS52035">
    <property type="entry name" value="PEPTIDASE_M14"/>
    <property type="match status" value="1"/>
</dbReference>
<evidence type="ECO:0008006" key="14">
    <source>
        <dbReference type="Google" id="ProtNLM"/>
    </source>
</evidence>
<dbReference type="SMART" id="SM00631">
    <property type="entry name" value="Zn_pept"/>
    <property type="match status" value="1"/>
</dbReference>
<evidence type="ECO:0000256" key="5">
    <source>
        <dbReference type="ARBA" id="ARBA00022801"/>
    </source>
</evidence>
<evidence type="ECO:0000259" key="10">
    <source>
        <dbReference type="PROSITE" id="PS50093"/>
    </source>
</evidence>
<dbReference type="Pfam" id="PF00246">
    <property type="entry name" value="Peptidase_M14"/>
    <property type="match status" value="1"/>
</dbReference>
<dbReference type="Gene3D" id="3.40.630.10">
    <property type="entry name" value="Zn peptidases"/>
    <property type="match status" value="1"/>
</dbReference>
<evidence type="ECO:0000256" key="1">
    <source>
        <dbReference type="ARBA" id="ARBA00001947"/>
    </source>
</evidence>
<keyword evidence="3" id="KW-0479">Metal-binding</keyword>
<evidence type="ECO:0000256" key="8">
    <source>
        <dbReference type="PROSITE-ProRule" id="PRU01379"/>
    </source>
</evidence>
<dbReference type="PROSITE" id="PS50093">
    <property type="entry name" value="PKD"/>
    <property type="match status" value="1"/>
</dbReference>
<dbReference type="Pfam" id="PF13620">
    <property type="entry name" value="CarboxypepD_reg"/>
    <property type="match status" value="1"/>
</dbReference>
<comment type="similarity">
    <text evidence="2 8">Belongs to the peptidase M14 family.</text>
</comment>
<dbReference type="Pfam" id="PF18962">
    <property type="entry name" value="Por_Secre_tail"/>
    <property type="match status" value="1"/>
</dbReference>
<dbReference type="PROSITE" id="PS00132">
    <property type="entry name" value="CARBOXYPEPT_ZN_1"/>
    <property type="match status" value="1"/>
</dbReference>
<dbReference type="PRINTS" id="PR00765">
    <property type="entry name" value="CRBOXYPTASEA"/>
</dbReference>
<dbReference type="Gene3D" id="2.60.40.1120">
    <property type="entry name" value="Carboxypeptidase-like, regulatory domain"/>
    <property type="match status" value="1"/>
</dbReference>
<reference evidence="12 13" key="1">
    <citation type="journal article" date="2014" name="Int. J. Syst. Evol. Microbiol.">
        <title>Complete genome sequence of Corynebacterium casei LMG S-19264T (=DSM 44701T), isolated from a smear-ripened cheese.</title>
        <authorList>
            <consortium name="US DOE Joint Genome Institute (JGI-PGF)"/>
            <person name="Walter F."/>
            <person name="Albersmeier A."/>
            <person name="Kalinowski J."/>
            <person name="Ruckert C."/>
        </authorList>
    </citation>
    <scope>NUCLEOTIDE SEQUENCE [LARGE SCALE GENOMIC DNA]</scope>
    <source>
        <strain evidence="12 13">CGMCC 1.15295</strain>
    </source>
</reference>
<dbReference type="NCBIfam" id="TIGR04183">
    <property type="entry name" value="Por_Secre_tail"/>
    <property type="match status" value="1"/>
</dbReference>
<dbReference type="SUPFAM" id="SSF49299">
    <property type="entry name" value="PKD domain"/>
    <property type="match status" value="1"/>
</dbReference>
<accession>A0A8J2XE96</accession>
<dbReference type="InterPro" id="IPR026444">
    <property type="entry name" value="Secre_tail"/>
</dbReference>
<feature type="signal peptide" evidence="9">
    <location>
        <begin position="1"/>
        <end position="20"/>
    </location>
</feature>
<feature type="active site" description="Proton donor/acceptor" evidence="8">
    <location>
        <position position="398"/>
    </location>
</feature>
<keyword evidence="4 9" id="KW-0732">Signal</keyword>
<evidence type="ECO:0000256" key="7">
    <source>
        <dbReference type="ARBA" id="ARBA00023180"/>
    </source>
</evidence>
<dbReference type="InterPro" id="IPR050753">
    <property type="entry name" value="Peptidase_M14_domain"/>
</dbReference>
<evidence type="ECO:0000313" key="12">
    <source>
        <dbReference type="EMBL" id="GFZ76811.1"/>
    </source>
</evidence>
<dbReference type="Gene3D" id="2.60.40.10">
    <property type="entry name" value="Immunoglobulins"/>
    <property type="match status" value="1"/>
</dbReference>
<evidence type="ECO:0000256" key="9">
    <source>
        <dbReference type="SAM" id="SignalP"/>
    </source>
</evidence>
<sequence length="899" mass="98896">MKKITLLFVIFLLTISSSIAQITEKQKAENYLATNGEVCFTFKANSIDQFKEISEFLTIGHKHVDKNELIAEAFANENTFAQFLEYGLPYTINKDDNELPFDPHQAGMSPEAIMARSSNQDTPAAPAAWDTTWDAYPTYTEYVAKMNYYATTYPNLCSLQNIGTTVSGRQLLVLKITDNVSVNEGEPEFFYTSSMHGDELVGFPLMMRLIDYLLTNYGTNSEVTNLVNSTEIYINPSANPDGSYRLGDTNVISSPRRANDNNVDLNRNYPDNAITGGGLHTDGFAYQPETLAFINFAKSKNFVLSANLHGGTELVNYPYDNAYVSQYTHSDGNYFEYIGVEYATNAQNNSPAGYMVDDDDSNIYPSPGVTHGAEWYRVYGGRQDYMNYYLGVKEVTLELSDVKWVSGPNLPAHWNYNRQAFLDYMKQANYGIQGTVKDESGNPIVARIEIVGHDKLNTFRMSEAGLGEYQKLVKAGTYNVTYSAPGYASQTISVTVVDKVKTIQNVTLVALNARPTANNVSTCTNETATLTATGTGTLNWYDTATSSTPLATGSPFVTPALTSTRSYFVERVISKPDAGHTQSNTNGSALGGDGRYLIFNCTESVRLNQVTINPAQIGEMDVELQDASGNVLDSRIIRITSTGVQTIDLNFIIPVANNLRLVAKRLSSGLNLWRNNTGVSFPYTSGGISITDSSAGTTFYYYFYNWKIASLKSARREVVVTVNPKAVANFTFVVNPSNNGEVTFTNTSTDATTYSWNFGDVIGSSNATNPVYTFASSGTYNVELTSTNVNCGNNVIVKPVTVTVDTLGENENVFEGLSIYPNPFNNEITIKLPTQFNSNSFGLQLYDISGRTIAKFDEQSPVNGTLILSNMNGLSNGTYFIKIIDNLNSNSIVKQLVKQ</sequence>
<organism evidence="12 13">
    <name type="scientific">Aquaticitalea lipolytica</name>
    <dbReference type="NCBI Taxonomy" id="1247562"/>
    <lineage>
        <taxon>Bacteria</taxon>
        <taxon>Pseudomonadati</taxon>
        <taxon>Bacteroidota</taxon>
        <taxon>Flavobacteriia</taxon>
        <taxon>Flavobacteriales</taxon>
        <taxon>Flavobacteriaceae</taxon>
        <taxon>Aquaticitalea</taxon>
    </lineage>
</organism>
<keyword evidence="5" id="KW-0378">Hydrolase</keyword>
<feature type="domain" description="PKD" evidence="10">
    <location>
        <begin position="745"/>
        <end position="809"/>
    </location>
</feature>
<dbReference type="InterPro" id="IPR008969">
    <property type="entry name" value="CarboxyPept-like_regulatory"/>
</dbReference>
<dbReference type="GO" id="GO:0008270">
    <property type="term" value="F:zinc ion binding"/>
    <property type="evidence" value="ECO:0007669"/>
    <property type="project" value="InterPro"/>
</dbReference>
<dbReference type="CDD" id="cd00146">
    <property type="entry name" value="PKD"/>
    <property type="match status" value="1"/>
</dbReference>
<comment type="caution">
    <text evidence="12">The sequence shown here is derived from an EMBL/GenBank/DDBJ whole genome shotgun (WGS) entry which is preliminary data.</text>
</comment>
<dbReference type="PANTHER" id="PTHR11532:SF57">
    <property type="entry name" value="CARBOXYPEPTIDASE D, B"/>
    <property type="match status" value="1"/>
</dbReference>
<evidence type="ECO:0000256" key="2">
    <source>
        <dbReference type="ARBA" id="ARBA00005988"/>
    </source>
</evidence>
<dbReference type="PROSITE" id="PS00133">
    <property type="entry name" value="CARBOXYPEPT_ZN_2"/>
    <property type="match status" value="1"/>
</dbReference>
<dbReference type="GO" id="GO:0016485">
    <property type="term" value="P:protein processing"/>
    <property type="evidence" value="ECO:0007669"/>
    <property type="project" value="TreeGrafter"/>
</dbReference>
<dbReference type="InterPro" id="IPR057246">
    <property type="entry name" value="CARBOXYPEPT_ZN_1"/>
</dbReference>
<dbReference type="GO" id="GO:0005615">
    <property type="term" value="C:extracellular space"/>
    <property type="evidence" value="ECO:0007669"/>
    <property type="project" value="TreeGrafter"/>
</dbReference>
<keyword evidence="7" id="KW-0325">Glycoprotein</keyword>
<dbReference type="InterPro" id="IPR035986">
    <property type="entry name" value="PKD_dom_sf"/>
</dbReference>
<dbReference type="RefSeq" id="WP_188604533.1">
    <property type="nucleotide sequence ID" value="NZ_BMIC01000001.1"/>
</dbReference>
<dbReference type="InterPro" id="IPR000601">
    <property type="entry name" value="PKD_dom"/>
</dbReference>
<dbReference type="SMART" id="SM00089">
    <property type="entry name" value="PKD"/>
    <property type="match status" value="1"/>
</dbReference>
<dbReference type="AlphaFoldDB" id="A0A8J2XE96"/>
<dbReference type="SUPFAM" id="SSF53187">
    <property type="entry name" value="Zn-dependent exopeptidases"/>
    <property type="match status" value="1"/>
</dbReference>
<proteinExistence type="inferred from homology"/>
<dbReference type="Pfam" id="PF18911">
    <property type="entry name" value="PKD_4"/>
    <property type="match status" value="1"/>
</dbReference>
<evidence type="ECO:0000313" key="13">
    <source>
        <dbReference type="Proteomes" id="UP000598120"/>
    </source>
</evidence>
<dbReference type="InterPro" id="IPR013783">
    <property type="entry name" value="Ig-like_fold"/>
</dbReference>
<evidence type="ECO:0000256" key="4">
    <source>
        <dbReference type="ARBA" id="ARBA00022729"/>
    </source>
</evidence>
<comment type="cofactor">
    <cofactor evidence="1">
        <name>Zn(2+)</name>
        <dbReference type="ChEBI" id="CHEBI:29105"/>
    </cofactor>
</comment>
<gene>
    <name evidence="12" type="ORF">GCM10011531_02620</name>
</gene>
<dbReference type="InterPro" id="IPR022409">
    <property type="entry name" value="PKD/Chitinase_dom"/>
</dbReference>
<evidence type="ECO:0000256" key="6">
    <source>
        <dbReference type="ARBA" id="ARBA00022833"/>
    </source>
</evidence>
<keyword evidence="13" id="KW-1185">Reference proteome</keyword>
<dbReference type="Pfam" id="PF19081">
    <property type="entry name" value="Ig_7"/>
    <property type="match status" value="1"/>
</dbReference>
<keyword evidence="6" id="KW-0862">Zinc</keyword>
<dbReference type="GO" id="GO:0004181">
    <property type="term" value="F:metallocarboxypeptidase activity"/>
    <property type="evidence" value="ECO:0007669"/>
    <property type="project" value="InterPro"/>
</dbReference>
<dbReference type="SUPFAM" id="SSF49464">
    <property type="entry name" value="Carboxypeptidase regulatory domain-like"/>
    <property type="match status" value="1"/>
</dbReference>
<dbReference type="EMBL" id="BMIC01000001">
    <property type="protein sequence ID" value="GFZ76811.1"/>
    <property type="molecule type" value="Genomic_DNA"/>
</dbReference>
<dbReference type="InterPro" id="IPR000834">
    <property type="entry name" value="Peptidase_M14"/>
</dbReference>
<evidence type="ECO:0000259" key="11">
    <source>
        <dbReference type="PROSITE" id="PS52035"/>
    </source>
</evidence>
<dbReference type="CDD" id="cd18173">
    <property type="entry name" value="M14_CP_bacteria"/>
    <property type="match status" value="1"/>
</dbReference>
<dbReference type="GO" id="GO:0006518">
    <property type="term" value="P:peptide metabolic process"/>
    <property type="evidence" value="ECO:0007669"/>
    <property type="project" value="TreeGrafter"/>
</dbReference>
<dbReference type="InterPro" id="IPR057247">
    <property type="entry name" value="CARBOXYPEPT_ZN_2"/>
</dbReference>
<dbReference type="PANTHER" id="PTHR11532">
    <property type="entry name" value="PROTEASE M14 CARBOXYPEPTIDASE"/>
    <property type="match status" value="1"/>
</dbReference>
<evidence type="ECO:0000256" key="3">
    <source>
        <dbReference type="ARBA" id="ARBA00022723"/>
    </source>
</evidence>
<dbReference type="InterPro" id="IPR044023">
    <property type="entry name" value="Ig_7"/>
</dbReference>
<name>A0A8J2XE96_9FLAO</name>
<feature type="domain" description="Peptidase M14" evidence="11">
    <location>
        <begin position="135"/>
        <end position="428"/>
    </location>
</feature>
<feature type="chain" id="PRO_5035192918" description="PKD domain-containing protein" evidence="9">
    <location>
        <begin position="21"/>
        <end position="899"/>
    </location>
</feature>
<protein>
    <recommendedName>
        <fullName evidence="14">PKD domain-containing protein</fullName>
    </recommendedName>
</protein>